<feature type="transmembrane region" description="Helical" evidence="6">
    <location>
        <begin position="179"/>
        <end position="201"/>
    </location>
</feature>
<gene>
    <name evidence="8" type="ORF">CLAU1311_LOCUS2430</name>
</gene>
<organism evidence="8">
    <name type="scientific">Chloropicon laureae</name>
    <dbReference type="NCBI Taxonomy" id="464258"/>
    <lineage>
        <taxon>Eukaryota</taxon>
        <taxon>Viridiplantae</taxon>
        <taxon>Chlorophyta</taxon>
        <taxon>Chloropicophyceae</taxon>
        <taxon>Chloropicales</taxon>
        <taxon>Chloropicaceae</taxon>
        <taxon>Chloropicon</taxon>
    </lineage>
</organism>
<keyword evidence="3 6" id="KW-1133">Transmembrane helix</keyword>
<dbReference type="Pfam" id="PF01284">
    <property type="entry name" value="MARVEL"/>
    <property type="match status" value="1"/>
</dbReference>
<evidence type="ECO:0000256" key="5">
    <source>
        <dbReference type="SAM" id="MobiDB-lite"/>
    </source>
</evidence>
<evidence type="ECO:0000313" key="8">
    <source>
        <dbReference type="EMBL" id="CAE0015205.1"/>
    </source>
</evidence>
<dbReference type="GO" id="GO:0016020">
    <property type="term" value="C:membrane"/>
    <property type="evidence" value="ECO:0007669"/>
    <property type="project" value="UniProtKB-SubCell"/>
</dbReference>
<dbReference type="EMBL" id="HBHU01003766">
    <property type="protein sequence ID" value="CAE0015205.1"/>
    <property type="molecule type" value="Transcribed_RNA"/>
</dbReference>
<feature type="transmembrane region" description="Helical" evidence="6">
    <location>
        <begin position="68"/>
        <end position="87"/>
    </location>
</feature>
<sequence>MMQSDQAGGSNPSTAPELPASDAGPGPAAAAANMADKAKNQIAQVGSQAGLAVQGFAAHPLLPVVCRAWIFLFSLLSWTITASLTSLGSATNFQLAVGVIIWLFAIFWLVVEVSLLKDISLPIMTGSVIMNRVEIYSDAIMAFLAFGSACSVAGVSSALCDVMNFPPGSECKKLVSSNVFMWFTWFVQVIPLLVFTAPAIAKAGDSEDGTVLRSALRTRAA</sequence>
<accession>A0A7S3E1J8</accession>
<evidence type="ECO:0000259" key="7">
    <source>
        <dbReference type="Pfam" id="PF01284"/>
    </source>
</evidence>
<dbReference type="AlphaFoldDB" id="A0A7S3E1J8"/>
<feature type="domain" description="MARVEL" evidence="7">
    <location>
        <begin position="62"/>
        <end position="190"/>
    </location>
</feature>
<comment type="subcellular location">
    <subcellularLocation>
        <location evidence="1">Membrane</location>
        <topology evidence="1">Multi-pass membrane protein</topology>
    </subcellularLocation>
</comment>
<evidence type="ECO:0000256" key="4">
    <source>
        <dbReference type="ARBA" id="ARBA00023136"/>
    </source>
</evidence>
<feature type="transmembrane region" description="Helical" evidence="6">
    <location>
        <begin position="93"/>
        <end position="115"/>
    </location>
</feature>
<evidence type="ECO:0000256" key="1">
    <source>
        <dbReference type="ARBA" id="ARBA00004141"/>
    </source>
</evidence>
<keyword evidence="2 6" id="KW-0812">Transmembrane</keyword>
<protein>
    <recommendedName>
        <fullName evidence="7">MARVEL domain-containing protein</fullName>
    </recommendedName>
</protein>
<feature type="region of interest" description="Disordered" evidence="5">
    <location>
        <begin position="1"/>
        <end position="29"/>
    </location>
</feature>
<reference evidence="8" key="1">
    <citation type="submission" date="2021-01" db="EMBL/GenBank/DDBJ databases">
        <authorList>
            <person name="Corre E."/>
            <person name="Pelletier E."/>
            <person name="Niang G."/>
            <person name="Scheremetjew M."/>
            <person name="Finn R."/>
            <person name="Kale V."/>
            <person name="Holt S."/>
            <person name="Cochrane G."/>
            <person name="Meng A."/>
            <person name="Brown T."/>
            <person name="Cohen L."/>
        </authorList>
    </citation>
    <scope>NUCLEOTIDE SEQUENCE</scope>
    <source>
        <strain evidence="8">RCC856</strain>
    </source>
</reference>
<dbReference type="InterPro" id="IPR008253">
    <property type="entry name" value="Marvel"/>
</dbReference>
<feature type="compositionally biased region" description="Low complexity" evidence="5">
    <location>
        <begin position="20"/>
        <end position="29"/>
    </location>
</feature>
<keyword evidence="4 6" id="KW-0472">Membrane</keyword>
<evidence type="ECO:0000256" key="2">
    <source>
        <dbReference type="ARBA" id="ARBA00022692"/>
    </source>
</evidence>
<proteinExistence type="predicted"/>
<name>A0A7S3E1J8_9CHLO</name>
<evidence type="ECO:0000256" key="3">
    <source>
        <dbReference type="ARBA" id="ARBA00022989"/>
    </source>
</evidence>
<feature type="transmembrane region" description="Helical" evidence="6">
    <location>
        <begin position="135"/>
        <end position="159"/>
    </location>
</feature>
<evidence type="ECO:0000256" key="6">
    <source>
        <dbReference type="SAM" id="Phobius"/>
    </source>
</evidence>
<feature type="compositionally biased region" description="Polar residues" evidence="5">
    <location>
        <begin position="1"/>
        <end position="14"/>
    </location>
</feature>